<proteinExistence type="inferred from homology"/>
<accession>A0AAW7XIM2</accession>
<keyword evidence="3 4" id="KW-0342">GTP-binding</keyword>
<dbReference type="HAMAP" id="MF_00636">
    <property type="entry name" value="RapZ_like"/>
    <property type="match status" value="1"/>
</dbReference>
<dbReference type="AlphaFoldDB" id="A0AAW7XIM2"/>
<feature type="binding site" evidence="4">
    <location>
        <begin position="58"/>
        <end position="61"/>
    </location>
    <ligand>
        <name>GTP</name>
        <dbReference type="ChEBI" id="CHEBI:37565"/>
    </ligand>
</feature>
<dbReference type="InterPro" id="IPR027417">
    <property type="entry name" value="P-loop_NTPase"/>
</dbReference>
<evidence type="ECO:0000256" key="3">
    <source>
        <dbReference type="ARBA" id="ARBA00023134"/>
    </source>
</evidence>
<evidence type="ECO:0000313" key="10">
    <source>
        <dbReference type="Proteomes" id="UP001177341"/>
    </source>
</evidence>
<name>A0AAW7XIM2_9GAMM</name>
<protein>
    <submittedName>
        <fullName evidence="7">RNase adapter RapZ</fullName>
    </submittedName>
</protein>
<dbReference type="Proteomes" id="UP001169862">
    <property type="component" value="Unassembled WGS sequence"/>
</dbReference>
<dbReference type="Pfam" id="PF22740">
    <property type="entry name" value="PapZ_C"/>
    <property type="match status" value="1"/>
</dbReference>
<dbReference type="GO" id="GO:0005524">
    <property type="term" value="F:ATP binding"/>
    <property type="evidence" value="ECO:0007669"/>
    <property type="project" value="UniProtKB-UniRule"/>
</dbReference>
<evidence type="ECO:0000259" key="5">
    <source>
        <dbReference type="Pfam" id="PF03668"/>
    </source>
</evidence>
<keyword evidence="10" id="KW-1185">Reference proteome</keyword>
<dbReference type="RefSeq" id="WP_075172832.1">
    <property type="nucleotide sequence ID" value="NZ_CAXHZV010000002.1"/>
</dbReference>
<dbReference type="Gene3D" id="3.40.50.300">
    <property type="entry name" value="P-loop containing nucleotide triphosphate hydrolases"/>
    <property type="match status" value="1"/>
</dbReference>
<evidence type="ECO:0000313" key="9">
    <source>
        <dbReference type="Proteomes" id="UP001169862"/>
    </source>
</evidence>
<dbReference type="InterPro" id="IPR005337">
    <property type="entry name" value="RapZ-like"/>
</dbReference>
<keyword evidence="1 4" id="KW-0547">Nucleotide-binding</keyword>
<evidence type="ECO:0000256" key="1">
    <source>
        <dbReference type="ARBA" id="ARBA00022741"/>
    </source>
</evidence>
<dbReference type="NCBIfam" id="NF003828">
    <property type="entry name" value="PRK05416.1"/>
    <property type="match status" value="1"/>
</dbReference>
<dbReference type="InterPro" id="IPR053931">
    <property type="entry name" value="RapZ_C"/>
</dbReference>
<dbReference type="PANTHER" id="PTHR30448">
    <property type="entry name" value="RNASE ADAPTER PROTEIN RAPZ"/>
    <property type="match status" value="1"/>
</dbReference>
<sequence>MKLVIISGMSGSGKSSALQALEDVGFYCIDNLPAMLLPDLIKHLEADAQFKKIAVCIDARNLSSNLERLPEIWRDFNEHSDINAELVFINASLESLLNRYSSTRRRHPMSELFSGLTDSIEYEKKLLEPIAEIADIRIDTTHMSLYDLRDTIKLRVAERKQQTLSLQFESFGFKHGVPMDVDMVFDVRVLPNPYWLPELRKFTGKDKPVIDFLSNEALVDEMYQDIRGYIEKWLPEFSNNNRSYVTVGIGCTGGQHRSVFLAEKLTGYFKSLMDTVNIRHRELH</sequence>
<dbReference type="GeneID" id="89456997"/>
<evidence type="ECO:0000259" key="6">
    <source>
        <dbReference type="Pfam" id="PF22740"/>
    </source>
</evidence>
<dbReference type="EMBL" id="JAUYVO010000002">
    <property type="protein sequence ID" value="MDP2521648.1"/>
    <property type="molecule type" value="Genomic_DNA"/>
</dbReference>
<dbReference type="InterPro" id="IPR053930">
    <property type="entry name" value="RapZ-like_N"/>
</dbReference>
<gene>
    <name evidence="7" type="primary">rapZ</name>
    <name evidence="7" type="ORF">Q4490_03970</name>
    <name evidence="8" type="ORF">Q8W30_03605</name>
</gene>
<dbReference type="Pfam" id="PF03668">
    <property type="entry name" value="RapZ-like_N"/>
    <property type="match status" value="1"/>
</dbReference>
<keyword evidence="2 4" id="KW-0067">ATP-binding</keyword>
<comment type="caution">
    <text evidence="7">The sequence shown here is derived from an EMBL/GenBank/DDBJ whole genome shotgun (WGS) entry which is preliminary data.</text>
</comment>
<evidence type="ECO:0000313" key="7">
    <source>
        <dbReference type="EMBL" id="MDO6452715.1"/>
    </source>
</evidence>
<dbReference type="PANTHER" id="PTHR30448:SF0">
    <property type="entry name" value="RNASE ADAPTER PROTEIN RAPZ"/>
    <property type="match status" value="1"/>
</dbReference>
<feature type="domain" description="RapZ C-terminal" evidence="6">
    <location>
        <begin position="165"/>
        <end position="284"/>
    </location>
</feature>
<organism evidence="7 9">
    <name type="scientific">Neptunomonas phycophila</name>
    <dbReference type="NCBI Taxonomy" id="1572645"/>
    <lineage>
        <taxon>Bacteria</taxon>
        <taxon>Pseudomonadati</taxon>
        <taxon>Pseudomonadota</taxon>
        <taxon>Gammaproteobacteria</taxon>
        <taxon>Oceanospirillales</taxon>
        <taxon>Oceanospirillaceae</taxon>
        <taxon>Neptunomonas</taxon>
    </lineage>
</organism>
<dbReference type="GO" id="GO:0005525">
    <property type="term" value="F:GTP binding"/>
    <property type="evidence" value="ECO:0007669"/>
    <property type="project" value="UniProtKB-UniRule"/>
</dbReference>
<reference evidence="7" key="1">
    <citation type="submission" date="2023-07" db="EMBL/GenBank/DDBJ databases">
        <title>Genome content predicts the carbon catabolic preferences of heterotrophic bacteria.</title>
        <authorList>
            <person name="Gralka M."/>
        </authorList>
    </citation>
    <scope>NUCLEOTIDE SEQUENCE</scope>
    <source>
        <strain evidence="8">5G01</strain>
        <strain evidence="7">I2M16</strain>
    </source>
</reference>
<dbReference type="Proteomes" id="UP001177341">
    <property type="component" value="Unassembled WGS sequence"/>
</dbReference>
<feature type="domain" description="RapZ-like N-terminal" evidence="5">
    <location>
        <begin position="1"/>
        <end position="156"/>
    </location>
</feature>
<dbReference type="PIRSF" id="PIRSF005052">
    <property type="entry name" value="P-loopkin"/>
    <property type="match status" value="1"/>
</dbReference>
<evidence type="ECO:0000256" key="4">
    <source>
        <dbReference type="HAMAP-Rule" id="MF_00636"/>
    </source>
</evidence>
<dbReference type="EMBL" id="JAUOPG010000002">
    <property type="protein sequence ID" value="MDO6452715.1"/>
    <property type="molecule type" value="Genomic_DNA"/>
</dbReference>
<evidence type="ECO:0000256" key="2">
    <source>
        <dbReference type="ARBA" id="ARBA00022840"/>
    </source>
</evidence>
<feature type="binding site" evidence="4">
    <location>
        <begin position="8"/>
        <end position="15"/>
    </location>
    <ligand>
        <name>ATP</name>
        <dbReference type="ChEBI" id="CHEBI:30616"/>
    </ligand>
</feature>
<dbReference type="SUPFAM" id="SSF52540">
    <property type="entry name" value="P-loop containing nucleoside triphosphate hydrolases"/>
    <property type="match status" value="1"/>
</dbReference>
<evidence type="ECO:0000313" key="8">
    <source>
        <dbReference type="EMBL" id="MDP2521648.1"/>
    </source>
</evidence>